<dbReference type="InterPro" id="IPR054120">
    <property type="entry name" value="PBPA_dimer"/>
</dbReference>
<evidence type="ECO:0000259" key="3">
    <source>
        <dbReference type="Pfam" id="PF21922"/>
    </source>
</evidence>
<gene>
    <name evidence="4" type="ORF">Ctaglu_41500</name>
</gene>
<dbReference type="PANTHER" id="PTHR30627">
    <property type="entry name" value="PEPTIDOGLYCAN D,D-TRANSPEPTIDASE"/>
    <property type="match status" value="1"/>
</dbReference>
<evidence type="ECO:0000256" key="1">
    <source>
        <dbReference type="SAM" id="Phobius"/>
    </source>
</evidence>
<dbReference type="InterPro" id="IPR012338">
    <property type="entry name" value="Beta-lactam/transpept-like"/>
</dbReference>
<dbReference type="GO" id="GO:0005886">
    <property type="term" value="C:plasma membrane"/>
    <property type="evidence" value="ECO:0007669"/>
    <property type="project" value="TreeGrafter"/>
</dbReference>
<keyword evidence="1" id="KW-0472">Membrane</keyword>
<dbReference type="AlphaFoldDB" id="A0A401USL2"/>
<dbReference type="InterPro" id="IPR036138">
    <property type="entry name" value="PBP_dimer_sf"/>
</dbReference>
<comment type="caution">
    <text evidence="4">The sequence shown here is derived from an EMBL/GenBank/DDBJ whole genome shotgun (WGS) entry which is preliminary data.</text>
</comment>
<proteinExistence type="predicted"/>
<keyword evidence="1" id="KW-0812">Transmembrane</keyword>
<dbReference type="GO" id="GO:0071555">
    <property type="term" value="P:cell wall organization"/>
    <property type="evidence" value="ECO:0007669"/>
    <property type="project" value="TreeGrafter"/>
</dbReference>
<dbReference type="Proteomes" id="UP000287872">
    <property type="component" value="Unassembled WGS sequence"/>
</dbReference>
<dbReference type="SUPFAM" id="SSF56601">
    <property type="entry name" value="beta-lactamase/transpeptidase-like"/>
    <property type="match status" value="1"/>
</dbReference>
<feature type="transmembrane region" description="Helical" evidence="1">
    <location>
        <begin position="12"/>
        <end position="31"/>
    </location>
</feature>
<keyword evidence="1" id="KW-1133">Transmembrane helix</keyword>
<name>A0A401USL2_9CLOT</name>
<dbReference type="OrthoDB" id="9766847at2"/>
<dbReference type="GO" id="GO:0008658">
    <property type="term" value="F:penicillin binding"/>
    <property type="evidence" value="ECO:0007669"/>
    <property type="project" value="InterPro"/>
</dbReference>
<reference evidence="4 5" key="1">
    <citation type="submission" date="2018-11" db="EMBL/GenBank/DDBJ databases">
        <title>Genome sequencing and assembly of Clostridium tagluense strain A121.</title>
        <authorList>
            <person name="Murakami T."/>
            <person name="Segawa T."/>
            <person name="Shcherbakova V.A."/>
            <person name="Mori H."/>
            <person name="Yoshimura Y."/>
        </authorList>
    </citation>
    <scope>NUCLEOTIDE SEQUENCE [LARGE SCALE GENOMIC DNA]</scope>
    <source>
        <strain evidence="4 5">A121</strain>
    </source>
</reference>
<dbReference type="EMBL" id="BHYK01000035">
    <property type="protein sequence ID" value="GCD12527.1"/>
    <property type="molecule type" value="Genomic_DNA"/>
</dbReference>
<evidence type="ECO:0000313" key="5">
    <source>
        <dbReference type="Proteomes" id="UP000287872"/>
    </source>
</evidence>
<dbReference type="Pfam" id="PF00905">
    <property type="entry name" value="Transpeptidase"/>
    <property type="match status" value="1"/>
</dbReference>
<dbReference type="PANTHER" id="PTHR30627:SF24">
    <property type="entry name" value="PENICILLIN-BINDING PROTEIN 4B"/>
    <property type="match status" value="1"/>
</dbReference>
<accession>A0A401USL2</accession>
<sequence length="474" mass="51954">MNDIVINIKKVMLVFLILFITLISYITYIYMFNSQKAVSSTFNHRLWAERNKVLRGTIYDKDMTPLTKSTKISEVSQKQEYLQGEIFAHAIGYMNPIYGLAGLEKKYDAELMGSEDTVASKLLDFNKKEEEKVGNGLRTTLNSKLQKKAFSLLQGKRGSIVALNPKTGEILAMVSMPSYNPNNLEKDWKGIVANKDMPLLNRAVSGLYPPGSIFKTITAISALENIPSVYNKRFEDNGSLVFNQSSSLKNYDGEVFGNIDFRTAYLHSSNVVFGSLGIELGNKALKDTTEKFYFNKDIPASGLTIENSKFPSYKSNEKGNIAQSAIGQAEVLATPMEMALVASTVANDGIMMQPMLVKEILSSKGKSLKKIEPKALGENMSKENAKIMKDLMKDVVAEGTGKNAAVDGITVCGKTGTADHKGDSSKQVGPHSWFIGFAPYENPQIAIAVIVEEGGVGGGVAAEITRELIKVYLQ</sequence>
<dbReference type="Gene3D" id="3.40.710.10">
    <property type="entry name" value="DD-peptidase/beta-lactamase superfamily"/>
    <property type="match status" value="1"/>
</dbReference>
<feature type="domain" description="Penicillin-binding protein transpeptidase" evidence="2">
    <location>
        <begin position="158"/>
        <end position="469"/>
    </location>
</feature>
<dbReference type="InterPro" id="IPR001460">
    <property type="entry name" value="PCN-bd_Tpept"/>
</dbReference>
<evidence type="ECO:0000313" key="4">
    <source>
        <dbReference type="EMBL" id="GCD12527.1"/>
    </source>
</evidence>
<feature type="domain" description="Penicillin binding protein A dimerisation" evidence="3">
    <location>
        <begin position="55"/>
        <end position="125"/>
    </location>
</feature>
<dbReference type="SUPFAM" id="SSF56519">
    <property type="entry name" value="Penicillin binding protein dimerisation domain"/>
    <property type="match status" value="1"/>
</dbReference>
<dbReference type="Gene3D" id="3.90.1310.10">
    <property type="entry name" value="Penicillin-binding protein 2a (Domain 2)"/>
    <property type="match status" value="1"/>
</dbReference>
<dbReference type="Pfam" id="PF21922">
    <property type="entry name" value="PBP_dimer_2"/>
    <property type="match status" value="1"/>
</dbReference>
<dbReference type="RefSeq" id="WP_125005298.1">
    <property type="nucleotide sequence ID" value="NZ_BHYK01000035.1"/>
</dbReference>
<protein>
    <submittedName>
        <fullName evidence="4">Penicillin-binding protein</fullName>
    </submittedName>
</protein>
<organism evidence="4 5">
    <name type="scientific">Clostridium tagluense</name>
    <dbReference type="NCBI Taxonomy" id="360422"/>
    <lineage>
        <taxon>Bacteria</taxon>
        <taxon>Bacillati</taxon>
        <taxon>Bacillota</taxon>
        <taxon>Clostridia</taxon>
        <taxon>Eubacteriales</taxon>
        <taxon>Clostridiaceae</taxon>
        <taxon>Clostridium</taxon>
    </lineage>
</organism>
<evidence type="ECO:0000259" key="2">
    <source>
        <dbReference type="Pfam" id="PF00905"/>
    </source>
</evidence>
<keyword evidence="5" id="KW-1185">Reference proteome</keyword>
<dbReference type="GO" id="GO:0071972">
    <property type="term" value="F:peptidoglycan L,D-transpeptidase activity"/>
    <property type="evidence" value="ECO:0007669"/>
    <property type="project" value="TreeGrafter"/>
</dbReference>
<dbReference type="InterPro" id="IPR050515">
    <property type="entry name" value="Beta-lactam/transpept"/>
</dbReference>